<name>A0A4Q7E3T7_9CYAN</name>
<dbReference type="Gene3D" id="3.30.70.270">
    <property type="match status" value="1"/>
</dbReference>
<keyword evidence="5" id="KW-1185">Reference proteome</keyword>
<dbReference type="InterPro" id="IPR000160">
    <property type="entry name" value="GGDEF_dom"/>
</dbReference>
<feature type="domain" description="Response regulatory" evidence="2">
    <location>
        <begin position="4"/>
        <end position="131"/>
    </location>
</feature>
<dbReference type="PROSITE" id="PS50887">
    <property type="entry name" value="GGDEF"/>
    <property type="match status" value="1"/>
</dbReference>
<dbReference type="GO" id="GO:1902201">
    <property type="term" value="P:negative regulation of bacterial-type flagellum-dependent cell motility"/>
    <property type="evidence" value="ECO:0007669"/>
    <property type="project" value="TreeGrafter"/>
</dbReference>
<evidence type="ECO:0000313" key="5">
    <source>
        <dbReference type="Proteomes" id="UP000292459"/>
    </source>
</evidence>
<dbReference type="FunFam" id="3.30.70.270:FF:000001">
    <property type="entry name" value="Diguanylate cyclase domain protein"/>
    <property type="match status" value="1"/>
</dbReference>
<reference evidence="4 5" key="1">
    <citation type="submission" date="2018-11" db="EMBL/GenBank/DDBJ databases">
        <title>Whole genome sequencing of an environmental sample.</title>
        <authorList>
            <person name="Sarangi A.N."/>
            <person name="Singh D."/>
            <person name="Tripathy S."/>
        </authorList>
    </citation>
    <scope>NUCLEOTIDE SEQUENCE [LARGE SCALE GENOMIC DNA]</scope>
    <source>
        <strain evidence="4 5">Lakshadweep</strain>
    </source>
</reference>
<proteinExistence type="predicted"/>
<dbReference type="Proteomes" id="UP000292459">
    <property type="component" value="Unassembled WGS sequence"/>
</dbReference>
<feature type="domain" description="GGDEF" evidence="3">
    <location>
        <begin position="193"/>
        <end position="326"/>
    </location>
</feature>
<dbReference type="SUPFAM" id="SSF55073">
    <property type="entry name" value="Nucleotide cyclase"/>
    <property type="match status" value="1"/>
</dbReference>
<dbReference type="GO" id="GO:0043709">
    <property type="term" value="P:cell adhesion involved in single-species biofilm formation"/>
    <property type="evidence" value="ECO:0007669"/>
    <property type="project" value="TreeGrafter"/>
</dbReference>
<protein>
    <submittedName>
        <fullName evidence="4">Diguanylate cyclase</fullName>
    </submittedName>
</protein>
<dbReference type="CDD" id="cd01949">
    <property type="entry name" value="GGDEF"/>
    <property type="match status" value="1"/>
</dbReference>
<dbReference type="Pfam" id="PF00990">
    <property type="entry name" value="GGDEF"/>
    <property type="match status" value="1"/>
</dbReference>
<dbReference type="GO" id="GO:0052621">
    <property type="term" value="F:diguanylate cyclase activity"/>
    <property type="evidence" value="ECO:0007669"/>
    <property type="project" value="TreeGrafter"/>
</dbReference>
<dbReference type="NCBIfam" id="TIGR00254">
    <property type="entry name" value="GGDEF"/>
    <property type="match status" value="1"/>
</dbReference>
<evidence type="ECO:0000259" key="3">
    <source>
        <dbReference type="PROSITE" id="PS50887"/>
    </source>
</evidence>
<dbReference type="InterPro" id="IPR043128">
    <property type="entry name" value="Rev_trsase/Diguanyl_cyclase"/>
</dbReference>
<evidence type="ECO:0000313" key="4">
    <source>
        <dbReference type="EMBL" id="RZM76014.1"/>
    </source>
</evidence>
<dbReference type="InterPro" id="IPR050469">
    <property type="entry name" value="Diguanylate_Cyclase"/>
</dbReference>
<organism evidence="4 5">
    <name type="scientific">Leptolyngbya iicbica LK</name>
    <dbReference type="NCBI Taxonomy" id="2294035"/>
    <lineage>
        <taxon>Bacteria</taxon>
        <taxon>Bacillati</taxon>
        <taxon>Cyanobacteriota</taxon>
        <taxon>Cyanophyceae</taxon>
        <taxon>Leptolyngbyales</taxon>
        <taxon>Leptolyngbyaceae</taxon>
        <taxon>Leptolyngbya group</taxon>
        <taxon>Leptolyngbya</taxon>
        <taxon>Leptolyngbya iicbica</taxon>
    </lineage>
</organism>
<dbReference type="InterPro" id="IPR029787">
    <property type="entry name" value="Nucleotide_cyclase"/>
</dbReference>
<dbReference type="InterPro" id="IPR001789">
    <property type="entry name" value="Sig_transdc_resp-reg_receiver"/>
</dbReference>
<comment type="caution">
    <text evidence="4">The sequence shown here is derived from an EMBL/GenBank/DDBJ whole genome shotgun (WGS) entry which is preliminary data.</text>
</comment>
<evidence type="ECO:0000256" key="1">
    <source>
        <dbReference type="PROSITE-ProRule" id="PRU00169"/>
    </source>
</evidence>
<dbReference type="EMBL" id="QVFV01000006">
    <property type="protein sequence ID" value="RZM76014.1"/>
    <property type="molecule type" value="Genomic_DNA"/>
</dbReference>
<accession>A0A4Q7E3T7</accession>
<comment type="caution">
    <text evidence="1">Lacks conserved residue(s) required for the propagation of feature annotation.</text>
</comment>
<dbReference type="AlphaFoldDB" id="A0A4Q7E3T7"/>
<dbReference type="SMART" id="SM00267">
    <property type="entry name" value="GGDEF"/>
    <property type="match status" value="1"/>
</dbReference>
<dbReference type="GO" id="GO:0000160">
    <property type="term" value="P:phosphorelay signal transduction system"/>
    <property type="evidence" value="ECO:0007669"/>
    <property type="project" value="InterPro"/>
</dbReference>
<dbReference type="OrthoDB" id="453368at2"/>
<dbReference type="GO" id="GO:0005886">
    <property type="term" value="C:plasma membrane"/>
    <property type="evidence" value="ECO:0007669"/>
    <property type="project" value="TreeGrafter"/>
</dbReference>
<gene>
    <name evidence="4" type="ORF">DYY88_19155</name>
</gene>
<dbReference type="PANTHER" id="PTHR45138:SF9">
    <property type="entry name" value="DIGUANYLATE CYCLASE DGCM-RELATED"/>
    <property type="match status" value="1"/>
</dbReference>
<dbReference type="PANTHER" id="PTHR45138">
    <property type="entry name" value="REGULATORY COMPONENTS OF SENSORY TRANSDUCTION SYSTEM"/>
    <property type="match status" value="1"/>
</dbReference>
<sequence>MNGSVLIVGDSDFSARLCEKVRGLSVMTAWQVPDAQAATELLDSETPDIILLQAAQPSNWEFCQSLKQQRHHLWCYTILLDERNCPPEPISEEVLLRQVGLTTTALEVGADAYLWLPSATTVEGTASVDHLNRALQAHIRTAFRRNQAYRELSQANDLLSAIALVDPLTQLGNRRAFDWELPRQIQVTREQNHPLSLLIIDIDFFKQVNDDHGHLVGDQVLRMFADRLRHHMRFYETPFRYGGEEFVVLLQSTTAEDAEQLAERLRRLINDTPFVISKRLDLPLTISIGVATLAATDDEHGKELIRRADDNLLRAKRTGRNRVIMG</sequence>
<dbReference type="PROSITE" id="PS50110">
    <property type="entry name" value="RESPONSE_REGULATORY"/>
    <property type="match status" value="1"/>
</dbReference>
<evidence type="ECO:0000259" key="2">
    <source>
        <dbReference type="PROSITE" id="PS50110"/>
    </source>
</evidence>